<dbReference type="Proteomes" id="UP000664122">
    <property type="component" value="Unassembled WGS sequence"/>
</dbReference>
<evidence type="ECO:0000313" key="1">
    <source>
        <dbReference type="EMBL" id="MBO0662419.1"/>
    </source>
</evidence>
<keyword evidence="2" id="KW-1185">Reference proteome</keyword>
<protein>
    <submittedName>
        <fullName evidence="1">Uncharacterized protein</fullName>
    </submittedName>
</protein>
<sequence>MSILRTFAAAAVARTVAAVGDRFIVLNRDTILGAATRGDIIGNKRRDMLAEGRGMAELKGSLGGTV</sequence>
<name>A0A939JVG0_9HYPH</name>
<comment type="caution">
    <text evidence="1">The sequence shown here is derived from an EMBL/GenBank/DDBJ whole genome shotgun (WGS) entry which is preliminary data.</text>
</comment>
<organism evidence="1 2">
    <name type="scientific">Jiella flava</name>
    <dbReference type="NCBI Taxonomy" id="2816857"/>
    <lineage>
        <taxon>Bacteria</taxon>
        <taxon>Pseudomonadati</taxon>
        <taxon>Pseudomonadota</taxon>
        <taxon>Alphaproteobacteria</taxon>
        <taxon>Hyphomicrobiales</taxon>
        <taxon>Aurantimonadaceae</taxon>
        <taxon>Jiella</taxon>
    </lineage>
</organism>
<dbReference type="RefSeq" id="WP_207257213.1">
    <property type="nucleotide sequence ID" value="NZ_JAFMPP010000005.1"/>
</dbReference>
<proteinExistence type="predicted"/>
<reference evidence="1" key="1">
    <citation type="submission" date="2021-03" db="EMBL/GenBank/DDBJ databases">
        <title>Whole genome sequence of Jiella sp. CQZ9-1.</title>
        <authorList>
            <person name="Tuo L."/>
        </authorList>
    </citation>
    <scope>NUCLEOTIDE SEQUENCE</scope>
    <source>
        <strain evidence="1">CQZ9-1</strain>
    </source>
</reference>
<gene>
    <name evidence="1" type="ORF">J1C48_07525</name>
</gene>
<dbReference type="AlphaFoldDB" id="A0A939JVG0"/>
<evidence type="ECO:0000313" key="2">
    <source>
        <dbReference type="Proteomes" id="UP000664122"/>
    </source>
</evidence>
<dbReference type="EMBL" id="JAFMPP010000005">
    <property type="protein sequence ID" value="MBO0662419.1"/>
    <property type="molecule type" value="Genomic_DNA"/>
</dbReference>
<accession>A0A939JVG0</accession>